<reference evidence="7 8" key="1">
    <citation type="submission" date="2023-07" db="EMBL/GenBank/DDBJ databases">
        <title>Genomic Encyclopedia of Type Strains, Phase IV (KMG-IV): sequencing the most valuable type-strain genomes for metagenomic binning, comparative biology and taxonomic classification.</title>
        <authorList>
            <person name="Goeker M."/>
        </authorList>
    </citation>
    <scope>NUCLEOTIDE SEQUENCE [LARGE SCALE GENOMIC DNA]</scope>
    <source>
        <strain evidence="7 8">DSM 45903</strain>
    </source>
</reference>
<evidence type="ECO:0000256" key="2">
    <source>
        <dbReference type="ARBA" id="ARBA00022679"/>
    </source>
</evidence>
<dbReference type="InterPro" id="IPR017459">
    <property type="entry name" value="Glycosyl_Trfase_fam3_N_dom"/>
</dbReference>
<evidence type="ECO:0000313" key="7">
    <source>
        <dbReference type="EMBL" id="MDR6226738.1"/>
    </source>
</evidence>
<sequence>MFTLIREVGRGKKGAKDLSYDQARDGAVQIASGQATPAQIGAFLIAERIKKETPEEILAFVDVLRERSIQYPIQHGLDCAGPYDGRRKSFLATLPVAFVLAAAGLPVTLHGSRTLPPKCGITVMDLFCSLGVNTEQCPRDVLQTAADQTGFLFVPAENWCPPLASLRELREEIGVRTLFNTAEKLLRYSNAPLQTVGVFHQTAVDKMTQLLTRIGVRRGLIVQGIDGSEDLPIHRRTRVTIVENGDSQSSVLDPAAYGFNPEEKTPEHWTAEKQAAVLLEVLTGKTPSPCRNMVIWNSAIRLWFADLTPTIDEGVKLSARLLEEGHALARFQQWMEAVRPTSKTAAHEGVPHR</sequence>
<evidence type="ECO:0000259" key="5">
    <source>
        <dbReference type="Pfam" id="PF00591"/>
    </source>
</evidence>
<comment type="caution">
    <text evidence="7">The sequence shown here is derived from an EMBL/GenBank/DDBJ whole genome shotgun (WGS) entry which is preliminary data.</text>
</comment>
<protein>
    <submittedName>
        <fullName evidence="7">Anthranilate phosphoribosyltransferase</fullName>
        <ecNumber evidence="7">2.4.2.18</ecNumber>
    </submittedName>
</protein>
<dbReference type="Pfam" id="PF00591">
    <property type="entry name" value="Glycos_transf_3"/>
    <property type="match status" value="1"/>
</dbReference>
<dbReference type="SUPFAM" id="SSF47648">
    <property type="entry name" value="Nucleoside phosphorylase/phosphoribosyltransferase N-terminal domain"/>
    <property type="match status" value="1"/>
</dbReference>
<evidence type="ECO:0000313" key="8">
    <source>
        <dbReference type="Proteomes" id="UP001185012"/>
    </source>
</evidence>
<evidence type="ECO:0000256" key="3">
    <source>
        <dbReference type="ARBA" id="ARBA00022822"/>
    </source>
</evidence>
<name>A0ABU1IPP0_9BACL</name>
<dbReference type="GO" id="GO:0004048">
    <property type="term" value="F:anthranilate phosphoribosyltransferase activity"/>
    <property type="evidence" value="ECO:0007669"/>
    <property type="project" value="UniProtKB-EC"/>
</dbReference>
<keyword evidence="4" id="KW-0057">Aromatic amino acid biosynthesis</keyword>
<dbReference type="EC" id="2.4.2.18" evidence="7"/>
<dbReference type="InterPro" id="IPR035902">
    <property type="entry name" value="Nuc_phospho_transferase"/>
</dbReference>
<evidence type="ECO:0000256" key="4">
    <source>
        <dbReference type="ARBA" id="ARBA00023141"/>
    </source>
</evidence>
<keyword evidence="3" id="KW-0822">Tryptophan biosynthesis</keyword>
<keyword evidence="3" id="KW-0028">Amino-acid biosynthesis</keyword>
<keyword evidence="1 7" id="KW-0328">Glycosyltransferase</keyword>
<evidence type="ECO:0000259" key="6">
    <source>
        <dbReference type="Pfam" id="PF02885"/>
    </source>
</evidence>
<dbReference type="Gene3D" id="3.40.1030.10">
    <property type="entry name" value="Nucleoside phosphorylase/phosphoribosyltransferase catalytic domain"/>
    <property type="match status" value="1"/>
</dbReference>
<dbReference type="InterPro" id="IPR036320">
    <property type="entry name" value="Glycosyl_Trfase_fam3_N_dom_sf"/>
</dbReference>
<dbReference type="PANTHER" id="PTHR43285">
    <property type="entry name" value="ANTHRANILATE PHOSPHORIBOSYLTRANSFERASE"/>
    <property type="match status" value="1"/>
</dbReference>
<dbReference type="InterPro" id="IPR000312">
    <property type="entry name" value="Glycosyl_Trfase_fam3"/>
</dbReference>
<dbReference type="SUPFAM" id="SSF52418">
    <property type="entry name" value="Nucleoside phosphorylase/phosphoribosyltransferase catalytic domain"/>
    <property type="match status" value="1"/>
</dbReference>
<feature type="domain" description="Glycosyl transferase family 3" evidence="5">
    <location>
        <begin position="92"/>
        <end position="328"/>
    </location>
</feature>
<keyword evidence="2 7" id="KW-0808">Transferase</keyword>
<gene>
    <name evidence="7" type="ORF">JOE21_002748</name>
</gene>
<dbReference type="EMBL" id="JAVDQG010000006">
    <property type="protein sequence ID" value="MDR6226738.1"/>
    <property type="molecule type" value="Genomic_DNA"/>
</dbReference>
<dbReference type="Proteomes" id="UP001185012">
    <property type="component" value="Unassembled WGS sequence"/>
</dbReference>
<dbReference type="RefSeq" id="WP_309867062.1">
    <property type="nucleotide sequence ID" value="NZ_JAVDQG010000006.1"/>
</dbReference>
<proteinExistence type="predicted"/>
<feature type="domain" description="Glycosyl transferase family 3 N-terminal" evidence="6">
    <location>
        <begin position="4"/>
        <end position="67"/>
    </location>
</feature>
<dbReference type="Pfam" id="PF02885">
    <property type="entry name" value="Glycos_trans_3N"/>
    <property type="match status" value="1"/>
</dbReference>
<dbReference type="Gene3D" id="1.20.970.10">
    <property type="entry name" value="Transferase, Pyrimidine Nucleoside Phosphorylase, Chain C"/>
    <property type="match status" value="1"/>
</dbReference>
<evidence type="ECO:0000256" key="1">
    <source>
        <dbReference type="ARBA" id="ARBA00022676"/>
    </source>
</evidence>
<keyword evidence="8" id="KW-1185">Reference proteome</keyword>
<accession>A0ABU1IPP0</accession>
<dbReference type="PANTHER" id="PTHR43285:SF2">
    <property type="entry name" value="ANTHRANILATE PHOSPHORIBOSYLTRANSFERASE"/>
    <property type="match status" value="1"/>
</dbReference>
<dbReference type="InterPro" id="IPR005940">
    <property type="entry name" value="Anthranilate_Pribosyl_Tfrase"/>
</dbReference>
<organism evidence="7 8">
    <name type="scientific">Desmospora profundinema</name>
    <dbReference type="NCBI Taxonomy" id="1571184"/>
    <lineage>
        <taxon>Bacteria</taxon>
        <taxon>Bacillati</taxon>
        <taxon>Bacillota</taxon>
        <taxon>Bacilli</taxon>
        <taxon>Bacillales</taxon>
        <taxon>Thermoactinomycetaceae</taxon>
        <taxon>Desmospora</taxon>
    </lineage>
</organism>